<feature type="transmembrane region" description="Helical" evidence="8">
    <location>
        <begin position="132"/>
        <end position="154"/>
    </location>
</feature>
<keyword evidence="12" id="KW-1185">Reference proteome</keyword>
<proteinExistence type="predicted"/>
<name>A0A814N5V7_9BILA</name>
<keyword evidence="7" id="KW-0807">Transducer</keyword>
<keyword evidence="6" id="KW-0675">Receptor</keyword>
<evidence type="ECO:0000256" key="8">
    <source>
        <dbReference type="SAM" id="Phobius"/>
    </source>
</evidence>
<evidence type="ECO:0000256" key="1">
    <source>
        <dbReference type="ARBA" id="ARBA00004141"/>
    </source>
</evidence>
<dbReference type="GO" id="GO:0004930">
    <property type="term" value="F:G protein-coupled receptor activity"/>
    <property type="evidence" value="ECO:0007669"/>
    <property type="project" value="UniProtKB-KW"/>
</dbReference>
<dbReference type="Proteomes" id="UP000663829">
    <property type="component" value="Unassembled WGS sequence"/>
</dbReference>
<evidence type="ECO:0000256" key="4">
    <source>
        <dbReference type="ARBA" id="ARBA00023040"/>
    </source>
</evidence>
<comment type="subcellular location">
    <subcellularLocation>
        <location evidence="1">Membrane</location>
        <topology evidence="1">Multi-pass membrane protein</topology>
    </subcellularLocation>
</comment>
<feature type="transmembrane region" description="Helical" evidence="8">
    <location>
        <begin position="15"/>
        <end position="38"/>
    </location>
</feature>
<feature type="transmembrane region" description="Helical" evidence="8">
    <location>
        <begin position="271"/>
        <end position="293"/>
    </location>
</feature>
<evidence type="ECO:0000259" key="9">
    <source>
        <dbReference type="PROSITE" id="PS50262"/>
    </source>
</evidence>
<keyword evidence="5 8" id="KW-0472">Membrane</keyword>
<dbReference type="Gene3D" id="1.20.1070.10">
    <property type="entry name" value="Rhodopsin 7-helix transmembrane proteins"/>
    <property type="match status" value="1"/>
</dbReference>
<dbReference type="InterPro" id="IPR000276">
    <property type="entry name" value="GPCR_Rhodpsn"/>
</dbReference>
<dbReference type="Pfam" id="PF00001">
    <property type="entry name" value="7tm_1"/>
    <property type="match status" value="1"/>
</dbReference>
<dbReference type="SUPFAM" id="SSF81321">
    <property type="entry name" value="Family A G protein-coupled receptor-like"/>
    <property type="match status" value="1"/>
</dbReference>
<evidence type="ECO:0000256" key="5">
    <source>
        <dbReference type="ARBA" id="ARBA00023136"/>
    </source>
</evidence>
<dbReference type="EMBL" id="CAJNOQ010005154">
    <property type="protein sequence ID" value="CAF1088265.1"/>
    <property type="molecule type" value="Genomic_DNA"/>
</dbReference>
<comment type="caution">
    <text evidence="10">The sequence shown here is derived from an EMBL/GenBank/DDBJ whole genome shotgun (WGS) entry which is preliminary data.</text>
</comment>
<evidence type="ECO:0000256" key="3">
    <source>
        <dbReference type="ARBA" id="ARBA00022989"/>
    </source>
</evidence>
<keyword evidence="2 8" id="KW-0812">Transmembrane</keyword>
<feature type="transmembrane region" description="Helical" evidence="8">
    <location>
        <begin position="50"/>
        <end position="72"/>
    </location>
</feature>
<dbReference type="InterPro" id="IPR017452">
    <property type="entry name" value="GPCR_Rhodpsn_7TM"/>
</dbReference>
<feature type="transmembrane region" description="Helical" evidence="8">
    <location>
        <begin position="174"/>
        <end position="194"/>
    </location>
</feature>
<gene>
    <name evidence="10" type="ORF">GPM918_LOCUS18122</name>
    <name evidence="11" type="ORF">SRO942_LOCUS18119</name>
</gene>
<accession>A0A814N5V7</accession>
<evidence type="ECO:0000313" key="10">
    <source>
        <dbReference type="EMBL" id="CAF1088265.1"/>
    </source>
</evidence>
<evidence type="ECO:0000313" key="12">
    <source>
        <dbReference type="Proteomes" id="UP000663829"/>
    </source>
</evidence>
<reference evidence="10" key="1">
    <citation type="submission" date="2021-02" db="EMBL/GenBank/DDBJ databases">
        <authorList>
            <person name="Nowell W R."/>
        </authorList>
    </citation>
    <scope>NUCLEOTIDE SEQUENCE</scope>
</reference>
<dbReference type="GO" id="GO:0005886">
    <property type="term" value="C:plasma membrane"/>
    <property type="evidence" value="ECO:0007669"/>
    <property type="project" value="TreeGrafter"/>
</dbReference>
<sequence length="303" mass="35174">MSVFTTLLNEISRQLTIYVGLFLFIFGTAGSILNIYIFSSKKSFRSNSCAMFLLCASIYDLLYLFNTLVPRILAAFNIDPTNTSRVYCKLKYYFTFQFSLASNTFILLAAVNRWLCSCRNARYRKWSAIKKTWISIFITTMSYIVIQAPSLIYYDNVNNKCSIISTAYAYYTSYFQNLIQFAVLPIILPVYFGVRTYKNLHQRTAPVVRAITGQGGISIRQRIENQLTTMLLLQMCTAILFVTPNLVQLIYSNITMYVEKDLLRLAQENLFTTIARLASYVNHASRFYIYFISSREIRRIFIR</sequence>
<dbReference type="PANTHER" id="PTHR24243:SF233">
    <property type="entry name" value="THYROTROPIN-RELEASING HORMONE RECEPTOR"/>
    <property type="match status" value="1"/>
</dbReference>
<evidence type="ECO:0000256" key="2">
    <source>
        <dbReference type="ARBA" id="ARBA00022692"/>
    </source>
</evidence>
<keyword evidence="4" id="KW-0297">G-protein coupled receptor</keyword>
<evidence type="ECO:0000256" key="6">
    <source>
        <dbReference type="ARBA" id="ARBA00023170"/>
    </source>
</evidence>
<dbReference type="PROSITE" id="PS50262">
    <property type="entry name" value="G_PROTEIN_RECEP_F1_2"/>
    <property type="match status" value="1"/>
</dbReference>
<evidence type="ECO:0000256" key="7">
    <source>
        <dbReference type="ARBA" id="ARBA00023224"/>
    </source>
</evidence>
<dbReference type="AlphaFoldDB" id="A0A814N5V7"/>
<feature type="domain" description="G-protein coupled receptors family 1 profile" evidence="9">
    <location>
        <begin position="30"/>
        <end position="290"/>
    </location>
</feature>
<feature type="transmembrane region" description="Helical" evidence="8">
    <location>
        <begin position="92"/>
        <end position="111"/>
    </location>
</feature>
<dbReference type="Proteomes" id="UP000681722">
    <property type="component" value="Unassembled WGS sequence"/>
</dbReference>
<dbReference type="EMBL" id="CAJOBC010005154">
    <property type="protein sequence ID" value="CAF3853754.1"/>
    <property type="molecule type" value="Genomic_DNA"/>
</dbReference>
<keyword evidence="3 8" id="KW-1133">Transmembrane helix</keyword>
<dbReference type="PANTHER" id="PTHR24243">
    <property type="entry name" value="G-PROTEIN COUPLED RECEPTOR"/>
    <property type="match status" value="1"/>
</dbReference>
<protein>
    <recommendedName>
        <fullName evidence="9">G-protein coupled receptors family 1 profile domain-containing protein</fullName>
    </recommendedName>
</protein>
<dbReference type="OrthoDB" id="10005568at2759"/>
<feature type="transmembrane region" description="Helical" evidence="8">
    <location>
        <begin position="230"/>
        <end position="251"/>
    </location>
</feature>
<organism evidence="10 12">
    <name type="scientific">Didymodactylos carnosus</name>
    <dbReference type="NCBI Taxonomy" id="1234261"/>
    <lineage>
        <taxon>Eukaryota</taxon>
        <taxon>Metazoa</taxon>
        <taxon>Spiralia</taxon>
        <taxon>Gnathifera</taxon>
        <taxon>Rotifera</taxon>
        <taxon>Eurotatoria</taxon>
        <taxon>Bdelloidea</taxon>
        <taxon>Philodinida</taxon>
        <taxon>Philodinidae</taxon>
        <taxon>Didymodactylos</taxon>
    </lineage>
</organism>
<evidence type="ECO:0000313" key="11">
    <source>
        <dbReference type="EMBL" id="CAF3853754.1"/>
    </source>
</evidence>